<feature type="transmembrane region" description="Helical" evidence="1">
    <location>
        <begin position="231"/>
        <end position="250"/>
    </location>
</feature>
<dbReference type="EMBL" id="CAEZYU010000006">
    <property type="protein sequence ID" value="CAB4729870.1"/>
    <property type="molecule type" value="Genomic_DNA"/>
</dbReference>
<sequence length="723" mass="77261">MTDTTEELDDGSHSAIRKSFVLASSLGAVLAVLLFAVIMQGSRQSLLDEDLLGGFYDAQAQSLLKGQINVDPDVPGLEGFRIGDETQIYQGIAPAVIRMPLLVLTDRFAGRLTGVSMLMAFSTALAFLIAAGWRIRSLIRNTAAMRSTETVCTGIVAFGIAGSSLLFLSSATWVYHEALLWGAAFSIASLTSLFYWLAPRSSSEPKARLGPLLLAVVFAGLAVNTRSSIGLGPLAALGVTAACLLFALLFDNKGRRSGSDAGDPQRAPFVQRISGWDSQRSTTRPVWAISVILIGALAAVVLYAAVNFARFDSWFGVPLDKQVLVEFDPVRLTALEANGNTLFGLKYAPSVLLQTLRPDALSFSSEFPFVGFPDQKPTSIGSAIFAERDWSSSLPSSQPLLFFAGCLGVLVLLMPNKLGVRPGVKVLRIPVIGAAAGGALFIAFGYISERYLTDLFPFLALVGLVGLQALAALILDRGSDAQKGSVSLARKLAGPALVFALVVGSLFSVWVNASLALQYGLVIAPSANESQRSRWLGLQDRLGGRPEVLRLSESSQLPEPGPKGQVLIVGECEEMYRSSGATWYLLEDAGDSGALQVVLRKTAPIIEPTAIVESVSATSQSSLMLQPLGQSRYRLFVQTVSDEGTKRSFNGKTFTLFKDEPRALTALMTRRLGAAVVFDQQSGRELLRVAAPLPSAPFEPVKSANLQVQTSAITTTACDQFLR</sequence>
<keyword evidence="1" id="KW-1133">Transmembrane helix</keyword>
<name>A0A6J6S4F0_9ZZZZ</name>
<protein>
    <submittedName>
        <fullName evidence="2">Unannotated protein</fullName>
    </submittedName>
</protein>
<keyword evidence="1" id="KW-0472">Membrane</keyword>
<feature type="transmembrane region" description="Helical" evidence="1">
    <location>
        <begin position="286"/>
        <end position="306"/>
    </location>
</feature>
<keyword evidence="1" id="KW-0812">Transmembrane</keyword>
<evidence type="ECO:0000313" key="2">
    <source>
        <dbReference type="EMBL" id="CAB4729870.1"/>
    </source>
</evidence>
<feature type="transmembrane region" description="Helical" evidence="1">
    <location>
        <begin position="108"/>
        <end position="130"/>
    </location>
</feature>
<evidence type="ECO:0000256" key="1">
    <source>
        <dbReference type="SAM" id="Phobius"/>
    </source>
</evidence>
<feature type="transmembrane region" description="Helical" evidence="1">
    <location>
        <begin position="151"/>
        <end position="173"/>
    </location>
</feature>
<feature type="transmembrane region" description="Helical" evidence="1">
    <location>
        <begin position="397"/>
        <end position="414"/>
    </location>
</feature>
<feature type="transmembrane region" description="Helical" evidence="1">
    <location>
        <begin position="179"/>
        <end position="197"/>
    </location>
</feature>
<reference evidence="2" key="1">
    <citation type="submission" date="2020-05" db="EMBL/GenBank/DDBJ databases">
        <authorList>
            <person name="Chiriac C."/>
            <person name="Salcher M."/>
            <person name="Ghai R."/>
            <person name="Kavagutti S V."/>
        </authorList>
    </citation>
    <scope>NUCLEOTIDE SEQUENCE</scope>
</reference>
<organism evidence="2">
    <name type="scientific">freshwater metagenome</name>
    <dbReference type="NCBI Taxonomy" id="449393"/>
    <lineage>
        <taxon>unclassified sequences</taxon>
        <taxon>metagenomes</taxon>
        <taxon>ecological metagenomes</taxon>
    </lineage>
</organism>
<feature type="transmembrane region" description="Helical" evidence="1">
    <location>
        <begin position="426"/>
        <end position="449"/>
    </location>
</feature>
<gene>
    <name evidence="2" type="ORF">UFOPK2766_00241</name>
</gene>
<proteinExistence type="predicted"/>
<feature type="transmembrane region" description="Helical" evidence="1">
    <location>
        <begin position="455"/>
        <end position="475"/>
    </location>
</feature>
<feature type="transmembrane region" description="Helical" evidence="1">
    <location>
        <begin position="20"/>
        <end position="39"/>
    </location>
</feature>
<dbReference type="AlphaFoldDB" id="A0A6J6S4F0"/>
<feature type="transmembrane region" description="Helical" evidence="1">
    <location>
        <begin position="496"/>
        <end position="521"/>
    </location>
</feature>
<feature type="transmembrane region" description="Helical" evidence="1">
    <location>
        <begin position="209"/>
        <end position="225"/>
    </location>
</feature>
<accession>A0A6J6S4F0</accession>